<keyword evidence="2" id="KW-0732">Signal</keyword>
<comment type="caution">
    <text evidence="3">The sequence shown here is derived from an EMBL/GenBank/DDBJ whole genome shotgun (WGS) entry which is preliminary data.</text>
</comment>
<dbReference type="Proteomes" id="UP000823388">
    <property type="component" value="Chromosome 3N"/>
</dbReference>
<dbReference type="EMBL" id="CM029042">
    <property type="protein sequence ID" value="KAG2620126.1"/>
    <property type="molecule type" value="Genomic_DNA"/>
</dbReference>
<evidence type="ECO:0000313" key="4">
    <source>
        <dbReference type="Proteomes" id="UP000823388"/>
    </source>
</evidence>
<dbReference type="OrthoDB" id="691016at2759"/>
<keyword evidence="4" id="KW-1185">Reference proteome</keyword>
<name>A0A8T0UGE1_PANVG</name>
<sequence length="87" mass="9095">MASSRAQRSRTTYVPVCLALLLLVSLRPSSARLLRPTGNGDGAAIDVAREVKDAVVDKYAPLLLSMLPRAPVPPSGPSGGTNDAPRN</sequence>
<evidence type="ECO:0000256" key="2">
    <source>
        <dbReference type="SAM" id="SignalP"/>
    </source>
</evidence>
<feature type="chain" id="PRO_5035880548" evidence="2">
    <location>
        <begin position="32"/>
        <end position="87"/>
    </location>
</feature>
<evidence type="ECO:0000313" key="3">
    <source>
        <dbReference type="EMBL" id="KAG2620126.1"/>
    </source>
</evidence>
<protein>
    <submittedName>
        <fullName evidence="3">Uncharacterized protein</fullName>
    </submittedName>
</protein>
<gene>
    <name evidence="3" type="ORF">PVAP13_3NG149600</name>
</gene>
<accession>A0A8T0UGE1</accession>
<feature type="region of interest" description="Disordered" evidence="1">
    <location>
        <begin position="67"/>
        <end position="87"/>
    </location>
</feature>
<organism evidence="3 4">
    <name type="scientific">Panicum virgatum</name>
    <name type="common">Blackwell switchgrass</name>
    <dbReference type="NCBI Taxonomy" id="38727"/>
    <lineage>
        <taxon>Eukaryota</taxon>
        <taxon>Viridiplantae</taxon>
        <taxon>Streptophyta</taxon>
        <taxon>Embryophyta</taxon>
        <taxon>Tracheophyta</taxon>
        <taxon>Spermatophyta</taxon>
        <taxon>Magnoliopsida</taxon>
        <taxon>Liliopsida</taxon>
        <taxon>Poales</taxon>
        <taxon>Poaceae</taxon>
        <taxon>PACMAD clade</taxon>
        <taxon>Panicoideae</taxon>
        <taxon>Panicodae</taxon>
        <taxon>Paniceae</taxon>
        <taxon>Panicinae</taxon>
        <taxon>Panicum</taxon>
        <taxon>Panicum sect. Hiantes</taxon>
    </lineage>
</organism>
<feature type="signal peptide" evidence="2">
    <location>
        <begin position="1"/>
        <end position="31"/>
    </location>
</feature>
<proteinExistence type="predicted"/>
<reference evidence="3" key="1">
    <citation type="submission" date="2020-05" db="EMBL/GenBank/DDBJ databases">
        <title>WGS assembly of Panicum virgatum.</title>
        <authorList>
            <person name="Lovell J.T."/>
            <person name="Jenkins J."/>
            <person name="Shu S."/>
            <person name="Juenger T.E."/>
            <person name="Schmutz J."/>
        </authorList>
    </citation>
    <scope>NUCLEOTIDE SEQUENCE</scope>
    <source>
        <strain evidence="3">AP13</strain>
    </source>
</reference>
<dbReference type="AlphaFoldDB" id="A0A8T0UGE1"/>
<evidence type="ECO:0000256" key="1">
    <source>
        <dbReference type="SAM" id="MobiDB-lite"/>
    </source>
</evidence>